<evidence type="ECO:0000256" key="6">
    <source>
        <dbReference type="SAM" id="Phobius"/>
    </source>
</evidence>
<comment type="caution">
    <text evidence="7">The sequence shown here is derived from an EMBL/GenBank/DDBJ whole genome shotgun (WGS) entry which is preliminary data.</text>
</comment>
<dbReference type="PATRIC" id="fig|1747903.4.peg.177"/>
<reference evidence="7 8" key="1">
    <citation type="submission" date="2016-04" db="EMBL/GenBank/DDBJ databases">
        <title>Draft genome sequence of Janthinobacterium psychrotolerans sp. nov., isolated from freshwater sediments in Denmark.</title>
        <authorList>
            <person name="Gong X."/>
            <person name="Skrivergaard S."/>
            <person name="Korsgaard B.S."/>
            <person name="Schreiber L."/>
            <person name="Marshall I.P."/>
            <person name="Finster K."/>
            <person name="Schramm A."/>
        </authorList>
    </citation>
    <scope>NUCLEOTIDE SEQUENCE [LARGE SCALE GENOMIC DNA]</scope>
    <source>
        <strain evidence="7 8">S3-2</strain>
    </source>
</reference>
<protein>
    <submittedName>
        <fullName evidence="7">Putative PurR-regulated permease PerM</fullName>
    </submittedName>
</protein>
<keyword evidence="3 6" id="KW-0812">Transmembrane</keyword>
<keyword evidence="5 6" id="KW-0472">Membrane</keyword>
<evidence type="ECO:0000256" key="5">
    <source>
        <dbReference type="ARBA" id="ARBA00023136"/>
    </source>
</evidence>
<name>A0A1A7BW00_9BURK</name>
<feature type="transmembrane region" description="Helical" evidence="6">
    <location>
        <begin position="149"/>
        <end position="173"/>
    </location>
</feature>
<evidence type="ECO:0000256" key="3">
    <source>
        <dbReference type="ARBA" id="ARBA00022692"/>
    </source>
</evidence>
<dbReference type="RefSeq" id="WP_065310487.1">
    <property type="nucleotide sequence ID" value="NZ_LOCQ01000062.1"/>
</dbReference>
<keyword evidence="4 6" id="KW-1133">Transmembrane helix</keyword>
<dbReference type="PANTHER" id="PTHR21716:SF62">
    <property type="entry name" value="TRANSPORT PROTEIN YDBI-RELATED"/>
    <property type="match status" value="1"/>
</dbReference>
<feature type="transmembrane region" description="Helical" evidence="6">
    <location>
        <begin position="70"/>
        <end position="92"/>
    </location>
</feature>
<dbReference type="AlphaFoldDB" id="A0A1A7BW00"/>
<proteinExistence type="inferred from homology"/>
<feature type="transmembrane region" description="Helical" evidence="6">
    <location>
        <begin position="12"/>
        <end position="34"/>
    </location>
</feature>
<feature type="transmembrane region" description="Helical" evidence="6">
    <location>
        <begin position="40"/>
        <end position="58"/>
    </location>
</feature>
<dbReference type="STRING" id="1747903.ASR47_1001167"/>
<dbReference type="Proteomes" id="UP000092713">
    <property type="component" value="Unassembled WGS sequence"/>
</dbReference>
<evidence type="ECO:0000313" key="8">
    <source>
        <dbReference type="Proteomes" id="UP000092713"/>
    </source>
</evidence>
<evidence type="ECO:0000256" key="4">
    <source>
        <dbReference type="ARBA" id="ARBA00022989"/>
    </source>
</evidence>
<gene>
    <name evidence="7" type="ORF">ASR47_1001167</name>
</gene>
<evidence type="ECO:0000256" key="1">
    <source>
        <dbReference type="ARBA" id="ARBA00004141"/>
    </source>
</evidence>
<feature type="transmembrane region" description="Helical" evidence="6">
    <location>
        <begin position="311"/>
        <end position="341"/>
    </location>
</feature>
<evidence type="ECO:0000256" key="2">
    <source>
        <dbReference type="ARBA" id="ARBA00009773"/>
    </source>
</evidence>
<feature type="transmembrane region" description="Helical" evidence="6">
    <location>
        <begin position="217"/>
        <end position="241"/>
    </location>
</feature>
<comment type="subcellular location">
    <subcellularLocation>
        <location evidence="1">Membrane</location>
        <topology evidence="1">Multi-pass membrane protein</topology>
    </subcellularLocation>
</comment>
<dbReference type="GO" id="GO:0055085">
    <property type="term" value="P:transmembrane transport"/>
    <property type="evidence" value="ECO:0007669"/>
    <property type="project" value="TreeGrafter"/>
</dbReference>
<dbReference type="Pfam" id="PF01594">
    <property type="entry name" value="AI-2E_transport"/>
    <property type="match status" value="1"/>
</dbReference>
<dbReference type="OrthoDB" id="5761230at2"/>
<dbReference type="EMBL" id="LOCQ01000062">
    <property type="protein sequence ID" value="OBV36695.1"/>
    <property type="molecule type" value="Genomic_DNA"/>
</dbReference>
<dbReference type="PANTHER" id="PTHR21716">
    <property type="entry name" value="TRANSMEMBRANE PROTEIN"/>
    <property type="match status" value="1"/>
</dbReference>
<evidence type="ECO:0000313" key="7">
    <source>
        <dbReference type="EMBL" id="OBV36695.1"/>
    </source>
</evidence>
<dbReference type="InterPro" id="IPR002549">
    <property type="entry name" value="AI-2E-like"/>
</dbReference>
<comment type="similarity">
    <text evidence="2">Belongs to the autoinducer-2 exporter (AI-2E) (TC 2.A.86) family.</text>
</comment>
<dbReference type="GO" id="GO:0016020">
    <property type="term" value="C:membrane"/>
    <property type="evidence" value="ECO:0007669"/>
    <property type="project" value="UniProtKB-SubCell"/>
</dbReference>
<accession>A0A1A7BW00</accession>
<sequence length="357" mass="37388">MPAGSPHPIERSFVQRVAIVYGLGVLFMLALAALWFGADVLLLIFACILFALLLHELSRRLAARLHCRRGIALAIVVVVLLAVIGGGGVLTAPQIGEQAAKLGTVVPETIEQLRAAVQKNALLRSLATDLPSSEQIRKQLLSLVPNAGLFFSGILGALGNVIIIAFVGLYFAAQPKVYLDGFIALIPQARRPRARAVLDEIGHTLAQWLVGKSVSMVVVGCATAIGLSLLGVPLALILGVIAGLLDFIPYVGPLMAGVPAVLIAFSINPTLGVSTIALFAAIQLLEGYLVSPLIEAKTVSLPPALTVVMQLLFGALFGLAGVALATPLTAVLVILLIMLYVQDVLGDDVKQPSQTDS</sequence>
<organism evidence="7 8">
    <name type="scientific">Janthinobacterium psychrotolerans</name>
    <dbReference type="NCBI Taxonomy" id="1747903"/>
    <lineage>
        <taxon>Bacteria</taxon>
        <taxon>Pseudomonadati</taxon>
        <taxon>Pseudomonadota</taxon>
        <taxon>Betaproteobacteria</taxon>
        <taxon>Burkholderiales</taxon>
        <taxon>Oxalobacteraceae</taxon>
        <taxon>Janthinobacterium</taxon>
    </lineage>
</organism>
<keyword evidence="8" id="KW-1185">Reference proteome</keyword>